<evidence type="ECO:0000313" key="4">
    <source>
        <dbReference type="EMBL" id="GAE93407.1"/>
    </source>
</evidence>
<feature type="domain" description="Cation-transporting P-type ATPase N-terminal" evidence="3">
    <location>
        <begin position="2"/>
        <end position="76"/>
    </location>
</feature>
<comment type="caution">
    <text evidence="4">The sequence shown here is derived from an EMBL/GenBank/DDBJ whole genome shotgun (WGS) entry which is preliminary data.</text>
</comment>
<organism evidence="4 5">
    <name type="scientific">Gracilibacillus boraciitolerans JCM 21714</name>
    <dbReference type="NCBI Taxonomy" id="1298598"/>
    <lineage>
        <taxon>Bacteria</taxon>
        <taxon>Bacillati</taxon>
        <taxon>Bacillota</taxon>
        <taxon>Bacilli</taxon>
        <taxon>Bacillales</taxon>
        <taxon>Bacillaceae</taxon>
        <taxon>Gracilibacillus</taxon>
    </lineage>
</organism>
<dbReference type="Pfam" id="PF00690">
    <property type="entry name" value="Cation_ATPase_N"/>
    <property type="match status" value="1"/>
</dbReference>
<proteinExistence type="predicted"/>
<gene>
    <name evidence="4" type="ORF">JCM21714_2487</name>
</gene>
<dbReference type="InterPro" id="IPR059000">
    <property type="entry name" value="ATPase_P-type_domA"/>
</dbReference>
<dbReference type="AlphaFoldDB" id="W4VJP0"/>
<dbReference type="Pfam" id="PF00122">
    <property type="entry name" value="E1-E2_ATPase"/>
    <property type="match status" value="1"/>
</dbReference>
<keyword evidence="2" id="KW-1133">Transmembrane helix</keyword>
<dbReference type="InterPro" id="IPR004014">
    <property type="entry name" value="ATPase_P-typ_cation-transptr_N"/>
</dbReference>
<sequence>MSTYQKTKEEVLETWEVTKAEGLSKEEVNNRLEQEGYNEISDKEKVPTWKLFLETFKDTMVVVLLIAAIVQLALGEVIESIIIFIVILLNSVISVVQTKKAESSLDALRDMSAPEAKVIRNGTNQTIMARELVPGDIVLLEAGGFYTRRWSIVGSRIIKD</sequence>
<dbReference type="SUPFAM" id="SSF81653">
    <property type="entry name" value="Calcium ATPase, transduction domain A"/>
    <property type="match status" value="1"/>
</dbReference>
<dbReference type="Gene3D" id="2.70.150.10">
    <property type="entry name" value="Calcium-transporting ATPase, cytoplasmic transduction domain A"/>
    <property type="match status" value="1"/>
</dbReference>
<evidence type="ECO:0000256" key="2">
    <source>
        <dbReference type="SAM" id="Phobius"/>
    </source>
</evidence>
<dbReference type="InterPro" id="IPR008250">
    <property type="entry name" value="ATPase_P-typ_transduc_dom_A_sf"/>
</dbReference>
<keyword evidence="2" id="KW-0472">Membrane</keyword>
<evidence type="ECO:0000313" key="5">
    <source>
        <dbReference type="Proteomes" id="UP000019102"/>
    </source>
</evidence>
<dbReference type="Gene3D" id="1.20.1110.10">
    <property type="entry name" value="Calcium-transporting ATPase, transmembrane domain"/>
    <property type="match status" value="1"/>
</dbReference>
<dbReference type="eggNOG" id="COG0474">
    <property type="taxonomic scope" value="Bacteria"/>
</dbReference>
<dbReference type="InterPro" id="IPR023298">
    <property type="entry name" value="ATPase_P-typ_TM_dom_sf"/>
</dbReference>
<evidence type="ECO:0000259" key="3">
    <source>
        <dbReference type="SMART" id="SM00831"/>
    </source>
</evidence>
<evidence type="ECO:0000256" key="1">
    <source>
        <dbReference type="ARBA" id="ARBA00004141"/>
    </source>
</evidence>
<comment type="subcellular location">
    <subcellularLocation>
        <location evidence="1">Membrane</location>
        <topology evidence="1">Multi-pass membrane protein</topology>
    </subcellularLocation>
</comment>
<dbReference type="SMART" id="SM00831">
    <property type="entry name" value="Cation_ATPase_N"/>
    <property type="match status" value="1"/>
</dbReference>
<protein>
    <submittedName>
        <fullName evidence="4">Cation-transporting ATPase</fullName>
    </submittedName>
</protein>
<reference evidence="4 5" key="1">
    <citation type="journal article" date="2014" name="Genome Announc.">
        <title>Draft Genome Sequence of the Boron-Tolerant and Moderately Halotolerant Bacterium Gracilibacillus boraciitolerans JCM 21714T.</title>
        <authorList>
            <person name="Ahmed I."/>
            <person name="Oshima K."/>
            <person name="Suda W."/>
            <person name="Kitamura K."/>
            <person name="Iida T."/>
            <person name="Ohmori Y."/>
            <person name="Fujiwara T."/>
            <person name="Hattori M."/>
            <person name="Ohkuma M."/>
        </authorList>
    </citation>
    <scope>NUCLEOTIDE SEQUENCE [LARGE SCALE GENOMIC DNA]</scope>
    <source>
        <strain evidence="4 5">JCM 21714</strain>
    </source>
</reference>
<dbReference type="Proteomes" id="UP000019102">
    <property type="component" value="Unassembled WGS sequence"/>
</dbReference>
<accession>W4VJP0</accession>
<dbReference type="EMBL" id="BAVS01000012">
    <property type="protein sequence ID" value="GAE93407.1"/>
    <property type="molecule type" value="Genomic_DNA"/>
</dbReference>
<keyword evidence="2" id="KW-0812">Transmembrane</keyword>
<feature type="transmembrane region" description="Helical" evidence="2">
    <location>
        <begin position="60"/>
        <end position="89"/>
    </location>
</feature>
<keyword evidence="5" id="KW-1185">Reference proteome</keyword>
<dbReference type="STRING" id="1298598.JCM21714_2487"/>
<name>W4VJP0_9BACI</name>
<dbReference type="SUPFAM" id="SSF81665">
    <property type="entry name" value="Calcium ATPase, transmembrane domain M"/>
    <property type="match status" value="1"/>
</dbReference>
<dbReference type="PANTHER" id="PTHR42861">
    <property type="entry name" value="CALCIUM-TRANSPORTING ATPASE"/>
    <property type="match status" value="1"/>
</dbReference>